<dbReference type="NCBIfam" id="NF033450">
    <property type="entry name" value="BREX_PglZ_1_B"/>
    <property type="match status" value="1"/>
</dbReference>
<evidence type="ECO:0000313" key="1">
    <source>
        <dbReference type="EMBL" id="BBO87504.1"/>
    </source>
</evidence>
<dbReference type="RefSeq" id="WP_155308954.1">
    <property type="nucleotide sequence ID" value="NZ_AP021879.1"/>
</dbReference>
<proteinExistence type="predicted"/>
<protein>
    <recommendedName>
        <fullName evidence="3">Alkaline phosphatase</fullName>
    </recommendedName>
</protein>
<dbReference type="Proteomes" id="UP000422108">
    <property type="component" value="Chromosome"/>
</dbReference>
<reference evidence="1 2" key="1">
    <citation type="submission" date="2019-11" db="EMBL/GenBank/DDBJ databases">
        <title>Comparative genomics of hydrocarbon-degrading Desulfosarcina strains.</title>
        <authorList>
            <person name="Watanabe M."/>
            <person name="Kojima H."/>
            <person name="Fukui M."/>
        </authorList>
    </citation>
    <scope>NUCLEOTIDE SEQUENCE [LARGE SCALE GENOMIC DNA]</scope>
    <source>
        <strain evidence="2">oXyS1</strain>
    </source>
</reference>
<gene>
    <name evidence="1" type="ORF">DSCOOX_06840</name>
</gene>
<organism evidence="1 2">
    <name type="scientific">Desulfosarcina ovata subsp. ovata</name>
    <dbReference type="NCBI Taxonomy" id="2752305"/>
    <lineage>
        <taxon>Bacteria</taxon>
        <taxon>Pseudomonadati</taxon>
        <taxon>Thermodesulfobacteriota</taxon>
        <taxon>Desulfobacteria</taxon>
        <taxon>Desulfobacterales</taxon>
        <taxon>Desulfosarcinaceae</taxon>
        <taxon>Desulfosarcina</taxon>
    </lineage>
</organism>
<dbReference type="AlphaFoldDB" id="A0A5K8A563"/>
<evidence type="ECO:0008006" key="3">
    <source>
        <dbReference type="Google" id="ProtNLM"/>
    </source>
</evidence>
<keyword evidence="2" id="KW-1185">Reference proteome</keyword>
<accession>A0A5K8A563</accession>
<evidence type="ECO:0000313" key="2">
    <source>
        <dbReference type="Proteomes" id="UP000422108"/>
    </source>
</evidence>
<sequence length="796" mass="88110">MKVVEHLLKSICSAAVYNPDIQVAPACTLWTDRDRQWEAIIPRLQVEIPNLYILGDYHVNARTGPAIWLRCVLAGEITLQVDGASDEGVKERQVRYQTAKDVPIFYLPGVSRQDLRAVESCPDNLKPLAELQYRGVIWSQINGKDWTILAFLKSDQGGLGLDVAKDNDAKNAMQLALSRLMDEDTSLLEGKRLDKNYFNTLLTGGDPIRDLLQWLDNGDAFRAGRDENEWVAFVEVCKSQLGFNPQEEGVLFGAEKLAIHEGPWKAVWERFCEAPARYSNIPNQIRKCKMPLELFSNAQTHGGWPQWNENQEKDLRRALQGLNAIPPHKARELIVELDKSHRERRKLVWVELGESPLALALRHLSILSDITSNPLTAGTSKDLASAYATTGWKADAAVLHSLSFVDSEDDFQAIATAIQSVYLPWIEDSSRYLQEVVEKSGYPGASLPNRKKRPIEKAECILFVDGLRYDLAQQLTEILSRKGLTVSGEISWSALPSVTATGKPAVSPVWEFIEGGEANSDFEPMVKETKQSLKGGYHLKKLLALNGWSVLEKSDSGDGTGLGWCEFGNIDHEGHDRGWKLSRFIDGLLTEIAERVAQLLKAGWKTVRIVTDHGWLLLPGGLPKIELPAALVENKWGRCAVIKPGAVTEERLYPWYWNQNQSIALANGISCYKAGEEYAHGGLSLQECLTMELMVTAGASVSQSPSVEITDIVWKGLRCKIAVDGKFSDLLFDIRIKAGSPEHSVVMTVKPINEKGIGSVVVENEELEGTEASIVLIDKAGELISQGKTIIGGGTD</sequence>
<dbReference type="EMBL" id="AP021879">
    <property type="protein sequence ID" value="BBO87504.1"/>
    <property type="molecule type" value="Genomic_DNA"/>
</dbReference>
<name>A0A5K8A563_9BACT</name>